<dbReference type="AlphaFoldDB" id="A0A511USY4"/>
<dbReference type="EMBL" id="BJXV01000032">
    <property type="protein sequence ID" value="GEN29699.1"/>
    <property type="molecule type" value="Genomic_DNA"/>
</dbReference>
<sequence>MFELIQVDLSPKPLQMAPQPSGDDLADTLFVRIDLNNCRNLIHSFLQPSSKQTAETYCISAS</sequence>
<name>A0A511USY4_9GAMM</name>
<keyword evidence="2" id="KW-1185">Reference proteome</keyword>
<dbReference type="Proteomes" id="UP000321303">
    <property type="component" value="Unassembled WGS sequence"/>
</dbReference>
<reference evidence="1 2" key="1">
    <citation type="submission" date="2019-07" db="EMBL/GenBank/DDBJ databases">
        <title>Whole genome shotgun sequence of Halomonas variabilis NBRC 102410.</title>
        <authorList>
            <person name="Hosoyama A."/>
            <person name="Uohara A."/>
            <person name="Ohji S."/>
            <person name="Ichikawa N."/>
        </authorList>
    </citation>
    <scope>NUCLEOTIDE SEQUENCE [LARGE SCALE GENOMIC DNA]</scope>
    <source>
        <strain evidence="1 2">NBRC 102410</strain>
    </source>
</reference>
<organism evidence="1 2">
    <name type="scientific">Halovibrio variabilis</name>
    <dbReference type="NCBI Taxonomy" id="31910"/>
    <lineage>
        <taxon>Bacteria</taxon>
        <taxon>Pseudomonadati</taxon>
        <taxon>Pseudomonadota</taxon>
        <taxon>Gammaproteobacteria</taxon>
        <taxon>Oceanospirillales</taxon>
        <taxon>Halomonadaceae</taxon>
        <taxon>Halovibrio</taxon>
    </lineage>
</organism>
<proteinExistence type="predicted"/>
<accession>A0A511USY4</accession>
<evidence type="ECO:0000313" key="1">
    <source>
        <dbReference type="EMBL" id="GEN29699.1"/>
    </source>
</evidence>
<gene>
    <name evidence="1" type="ORF">HVA01_33450</name>
</gene>
<evidence type="ECO:0000313" key="2">
    <source>
        <dbReference type="Proteomes" id="UP000321303"/>
    </source>
</evidence>
<protein>
    <submittedName>
        <fullName evidence="1">Uncharacterized protein</fullName>
    </submittedName>
</protein>
<comment type="caution">
    <text evidence="1">The sequence shown here is derived from an EMBL/GenBank/DDBJ whole genome shotgun (WGS) entry which is preliminary data.</text>
</comment>